<dbReference type="AlphaFoldDB" id="A0A0U0W696"/>
<name>A0A0U0W696_MYCBE</name>
<organism evidence="1 2">
    <name type="scientific">Mycobacterium bohemicum DSM 44277</name>
    <dbReference type="NCBI Taxonomy" id="1236609"/>
    <lineage>
        <taxon>Bacteria</taxon>
        <taxon>Bacillati</taxon>
        <taxon>Actinomycetota</taxon>
        <taxon>Actinomycetes</taxon>
        <taxon>Mycobacteriales</taxon>
        <taxon>Mycobacteriaceae</taxon>
        <taxon>Mycobacterium</taxon>
    </lineage>
</organism>
<accession>A0A0U0W696</accession>
<proteinExistence type="predicted"/>
<dbReference type="Proteomes" id="UP000198875">
    <property type="component" value="Unassembled WGS sequence"/>
</dbReference>
<evidence type="ECO:0000313" key="1">
    <source>
        <dbReference type="EMBL" id="CPR09214.1"/>
    </source>
</evidence>
<dbReference type="EMBL" id="CSTD01000001">
    <property type="protein sequence ID" value="CPR09214.1"/>
    <property type="molecule type" value="Genomic_DNA"/>
</dbReference>
<protein>
    <submittedName>
        <fullName evidence="1">Uncharacterized protein</fullName>
    </submittedName>
</protein>
<gene>
    <name evidence="1" type="ORF">BN971_01469</name>
</gene>
<dbReference type="OrthoDB" id="3568381at2"/>
<reference evidence="1 2" key="1">
    <citation type="submission" date="2015-03" db="EMBL/GenBank/DDBJ databases">
        <authorList>
            <person name="Murphy D."/>
        </authorList>
    </citation>
    <scope>NUCLEOTIDE SEQUENCE [LARGE SCALE GENOMIC DNA]</scope>
    <source>
        <strain evidence="1 2">DSM 44277</strain>
    </source>
</reference>
<dbReference type="RefSeq" id="WP_085180486.1">
    <property type="nucleotide sequence ID" value="NZ_CSTD01000001.1"/>
</dbReference>
<evidence type="ECO:0000313" key="2">
    <source>
        <dbReference type="Proteomes" id="UP000198875"/>
    </source>
</evidence>
<sequence>MTELTVLQAVRLKGRTSLEGLAATLDEDAADLSAVVGDLAAAGLLIDGAGLRISPSGRARLNALLAEERKGIDSAAMTAAHNDFRAVNGDLKSLLTDWQLKGGPDGTPNDHDDAAYDAAVLARLDDVHARVIPIIGAAAEQVPRLSAYSTKLSAALDKIKAGDTAWLTKPLVDSYHTVWFELHEEMIVAAGLTREQAARTGDAH</sequence>